<name>A0A6M3LG04_9ZZZZ</name>
<dbReference type="EMBL" id="MT143035">
    <property type="protein sequence ID" value="QJA92071.1"/>
    <property type="molecule type" value="Genomic_DNA"/>
</dbReference>
<proteinExistence type="predicted"/>
<evidence type="ECO:0000313" key="1">
    <source>
        <dbReference type="EMBL" id="QJA92071.1"/>
    </source>
</evidence>
<accession>A0A6M3LG04</accession>
<sequence length="256" mass="26292">MADTKLSALTELAAAPASDDEVYIRDVSEAAADESKRITIANLVAAAVQSGAITDGVTKAPTHDAVYDVKVTADTATTPAEAAQLVTDHNNNTTTAHGAVSAATASKFVVRDANARAKFAAPAAAGDALIKGTALTITEMAALTTGKIWQGVANRPSEVNMPSGSTVATGSYTGNVTARQIATGFKCSMVVIQTTNGAIGDETGILIPSMTIHHSGANHTDSTANGYLHATNGFSLSTSAYFNNNASTYYYWAISE</sequence>
<protein>
    <recommendedName>
        <fullName evidence="2">Tail protein</fullName>
    </recommendedName>
</protein>
<organism evidence="1">
    <name type="scientific">viral metagenome</name>
    <dbReference type="NCBI Taxonomy" id="1070528"/>
    <lineage>
        <taxon>unclassified sequences</taxon>
        <taxon>metagenomes</taxon>
        <taxon>organismal metagenomes</taxon>
    </lineage>
</organism>
<evidence type="ECO:0008006" key="2">
    <source>
        <dbReference type="Google" id="ProtNLM"/>
    </source>
</evidence>
<reference evidence="1" key="1">
    <citation type="submission" date="2020-03" db="EMBL/GenBank/DDBJ databases">
        <title>The deep terrestrial virosphere.</title>
        <authorList>
            <person name="Holmfeldt K."/>
            <person name="Nilsson E."/>
            <person name="Simone D."/>
            <person name="Lopez-Fernandez M."/>
            <person name="Wu X."/>
            <person name="de Brujin I."/>
            <person name="Lundin D."/>
            <person name="Andersson A."/>
            <person name="Bertilsson S."/>
            <person name="Dopson M."/>
        </authorList>
    </citation>
    <scope>NUCLEOTIDE SEQUENCE</scope>
    <source>
        <strain evidence="1">MM415B03196</strain>
    </source>
</reference>
<gene>
    <name evidence="1" type="ORF">MM415B03196_0008</name>
</gene>
<dbReference type="AlphaFoldDB" id="A0A6M3LG04"/>